<evidence type="ECO:0000256" key="7">
    <source>
        <dbReference type="ARBA" id="ARBA00022679"/>
    </source>
</evidence>
<evidence type="ECO:0000256" key="10">
    <source>
        <dbReference type="ARBA" id="ARBA00022741"/>
    </source>
</evidence>
<evidence type="ECO:0000256" key="4">
    <source>
        <dbReference type="ARBA" id="ARBA00009842"/>
    </source>
</evidence>
<feature type="region of interest" description="Disordered" evidence="21">
    <location>
        <begin position="619"/>
        <end position="638"/>
    </location>
</feature>
<dbReference type="AlphaFoldDB" id="A0A7N0SVI5"/>
<evidence type="ECO:0000256" key="1">
    <source>
        <dbReference type="ARBA" id="ARBA00000085"/>
    </source>
</evidence>
<evidence type="ECO:0000256" key="3">
    <source>
        <dbReference type="ARBA" id="ARBA00004477"/>
    </source>
</evidence>
<keyword evidence="13" id="KW-0256">Endoplasmic reticulum</keyword>
<dbReference type="InterPro" id="IPR036097">
    <property type="entry name" value="HisK_dim/P_sf"/>
</dbReference>
<evidence type="ECO:0000256" key="20">
    <source>
        <dbReference type="ARBA" id="ARBA00023170"/>
    </source>
</evidence>
<keyword evidence="19" id="KW-1015">Disulfide bond</keyword>
<keyword evidence="16" id="KW-0186">Copper</keyword>
<dbReference type="Proteomes" id="UP000594263">
    <property type="component" value="Unplaced"/>
</dbReference>
<evidence type="ECO:0000256" key="6">
    <source>
        <dbReference type="ARBA" id="ARBA00022553"/>
    </source>
</evidence>
<evidence type="ECO:0000256" key="21">
    <source>
        <dbReference type="SAM" id="MobiDB-lite"/>
    </source>
</evidence>
<keyword evidence="14" id="KW-0067">ATP-binding</keyword>
<evidence type="ECO:0000256" key="8">
    <source>
        <dbReference type="ARBA" id="ARBA00022692"/>
    </source>
</evidence>
<dbReference type="Pfam" id="PF02518">
    <property type="entry name" value="HATPase_c"/>
    <property type="match status" value="1"/>
</dbReference>
<feature type="domain" description="Histidine kinase" evidence="23">
    <location>
        <begin position="351"/>
        <end position="585"/>
    </location>
</feature>
<dbReference type="EnsemblPlants" id="Kaladp0003s0150.1.v1.1">
    <property type="protein sequence ID" value="Kaladp0003s0150.1.v1.1"/>
    <property type="gene ID" value="Kaladp0003s0150.v1.1"/>
</dbReference>
<dbReference type="InterPro" id="IPR036890">
    <property type="entry name" value="HATPase_C_sf"/>
</dbReference>
<keyword evidence="17" id="KW-0902">Two-component regulatory system</keyword>
<dbReference type="GO" id="GO:0046872">
    <property type="term" value="F:metal ion binding"/>
    <property type="evidence" value="ECO:0007669"/>
    <property type="project" value="UniProtKB-KW"/>
</dbReference>
<dbReference type="SMART" id="SM00388">
    <property type="entry name" value="HisKA"/>
    <property type="match status" value="1"/>
</dbReference>
<keyword evidence="8 22" id="KW-0812">Transmembrane</keyword>
<dbReference type="SUPFAM" id="SSF47384">
    <property type="entry name" value="Homodimeric domain of signal transducing histidine kinase"/>
    <property type="match status" value="1"/>
</dbReference>
<comment type="subcellular location">
    <subcellularLocation>
        <location evidence="3">Endoplasmic reticulum membrane</location>
        <topology evidence="3">Multi-pass membrane protein</topology>
    </subcellularLocation>
</comment>
<evidence type="ECO:0000256" key="11">
    <source>
        <dbReference type="ARBA" id="ARBA00022745"/>
    </source>
</evidence>
<protein>
    <recommendedName>
        <fullName evidence="5">histidine kinase</fullName>
        <ecNumber evidence="5">2.7.13.3</ecNumber>
    </recommendedName>
</protein>
<dbReference type="SUPFAM" id="SSF55874">
    <property type="entry name" value="ATPase domain of HSP90 chaperone/DNA topoisomerase II/histidine kinase"/>
    <property type="match status" value="1"/>
</dbReference>
<name>A0A7N0SVI5_KALFE</name>
<keyword evidence="20" id="KW-0675">Receptor</keyword>
<sequence>MADPCYCFEAQGPTDELLMKSQYVSNFFIAFAYFSIPLELIYFVSKSAFFPYRWVLMMFGAFIVLCGATHLINLWTLSLHTRTVELVMTFAKVATAAVSCLTALMLVHIIPDLLSVKTREELLKNKAEWLDREKCIILKQEETGRHVRMLTHEIRSTLNRHTILRTTLNELGRTLGLDECVLWVPYRHDMTMHVTHTLSNRISLGSTLPITLPEIGEVLNSDEAIRIPHTCPLVQMRLPLGSYIVPEIVAIRVPLLNLSNFQSNDWREQSAGSYAIMVLILPVDGSRKWRDHELELVEVVADQVAVALSHAAILEESTRARSQLIDQNVALDQARREAETAIHACNDFLALMNNEMRTPKNAIISLASLLLETELSSEQRIAVETVLKTSNLLETLINDVLDLSKVEDGTFELDTRTFNLHGAFQEVLNLIEPVASVKKLTVTSNFALDLPLYAVGDENRLMQIILNVVGNAVKFTKTGHVSITASVVNPESIREWHLPEFSPTQSDSFFYLLVQVEDTGCGVAPQNISRSFSKFAQSQSQGVTCTGLGLPISKRFVNLMGGHMWMESEGLDQGCTVSFIVKLGFCNSNRQLDSSLSQASHRFIPTNYASADHAPHKTAFQGGLDPRGTSLPRYQKSF</sequence>
<evidence type="ECO:0000256" key="13">
    <source>
        <dbReference type="ARBA" id="ARBA00022824"/>
    </source>
</evidence>
<dbReference type="GO" id="GO:0010105">
    <property type="term" value="P:negative regulation of ethylene-activated signaling pathway"/>
    <property type="evidence" value="ECO:0007669"/>
    <property type="project" value="UniProtKB-ARBA"/>
</dbReference>
<dbReference type="SUPFAM" id="SSF55781">
    <property type="entry name" value="GAF domain-like"/>
    <property type="match status" value="1"/>
</dbReference>
<dbReference type="CDD" id="cd00082">
    <property type="entry name" value="HisKA"/>
    <property type="match status" value="1"/>
</dbReference>
<keyword evidence="7" id="KW-0808">Transferase</keyword>
<dbReference type="SMART" id="SM00065">
    <property type="entry name" value="GAF"/>
    <property type="match status" value="1"/>
</dbReference>
<feature type="transmembrane region" description="Helical" evidence="22">
    <location>
        <begin position="23"/>
        <end position="42"/>
    </location>
</feature>
<dbReference type="InterPro" id="IPR029016">
    <property type="entry name" value="GAF-like_dom_sf"/>
</dbReference>
<keyword evidence="6" id="KW-0597">Phosphoprotein</keyword>
<dbReference type="GO" id="GO:0005524">
    <property type="term" value="F:ATP binding"/>
    <property type="evidence" value="ECO:0007669"/>
    <property type="project" value="UniProtKB-KW"/>
</dbReference>
<dbReference type="Pfam" id="PF25487">
    <property type="entry name" value="ETR1_N"/>
    <property type="match status" value="1"/>
</dbReference>
<evidence type="ECO:0000256" key="2">
    <source>
        <dbReference type="ARBA" id="ARBA00001935"/>
    </source>
</evidence>
<evidence type="ECO:0000256" key="5">
    <source>
        <dbReference type="ARBA" id="ARBA00012438"/>
    </source>
</evidence>
<dbReference type="PRINTS" id="PR00344">
    <property type="entry name" value="BCTRLSENSOR"/>
</dbReference>
<evidence type="ECO:0000259" key="23">
    <source>
        <dbReference type="PROSITE" id="PS50109"/>
    </source>
</evidence>
<evidence type="ECO:0000313" key="25">
    <source>
        <dbReference type="Proteomes" id="UP000594263"/>
    </source>
</evidence>
<dbReference type="SMART" id="SM00387">
    <property type="entry name" value="HATPase_c"/>
    <property type="match status" value="1"/>
</dbReference>
<dbReference type="InterPro" id="IPR003018">
    <property type="entry name" value="GAF"/>
</dbReference>
<dbReference type="InterPro" id="IPR003661">
    <property type="entry name" value="HisK_dim/P_dom"/>
</dbReference>
<dbReference type="Gene3D" id="3.30.450.40">
    <property type="match status" value="1"/>
</dbReference>
<evidence type="ECO:0000256" key="15">
    <source>
        <dbReference type="ARBA" id="ARBA00022989"/>
    </source>
</evidence>
<dbReference type="GO" id="GO:0000155">
    <property type="term" value="F:phosphorelay sensor kinase activity"/>
    <property type="evidence" value="ECO:0007669"/>
    <property type="project" value="InterPro"/>
</dbReference>
<evidence type="ECO:0000256" key="19">
    <source>
        <dbReference type="ARBA" id="ARBA00023157"/>
    </source>
</evidence>
<dbReference type="InterPro" id="IPR003594">
    <property type="entry name" value="HATPase_dom"/>
</dbReference>
<accession>A0A7N0SVI5</accession>
<keyword evidence="9" id="KW-0479">Metal-binding</keyword>
<organism evidence="24 25">
    <name type="scientific">Kalanchoe fedtschenkoi</name>
    <name type="common">Lavender scallops</name>
    <name type="synonym">South American air plant</name>
    <dbReference type="NCBI Taxonomy" id="63787"/>
    <lineage>
        <taxon>Eukaryota</taxon>
        <taxon>Viridiplantae</taxon>
        <taxon>Streptophyta</taxon>
        <taxon>Embryophyta</taxon>
        <taxon>Tracheophyta</taxon>
        <taxon>Spermatophyta</taxon>
        <taxon>Magnoliopsida</taxon>
        <taxon>eudicotyledons</taxon>
        <taxon>Gunneridae</taxon>
        <taxon>Pentapetalae</taxon>
        <taxon>Saxifragales</taxon>
        <taxon>Crassulaceae</taxon>
        <taxon>Kalanchoe</taxon>
    </lineage>
</organism>
<dbReference type="PANTHER" id="PTHR24423:SF625">
    <property type="entry name" value="ETHYLENE RESPONSE SENSOR 1"/>
    <property type="match status" value="1"/>
</dbReference>
<evidence type="ECO:0000256" key="16">
    <source>
        <dbReference type="ARBA" id="ARBA00023008"/>
    </source>
</evidence>
<dbReference type="GO" id="GO:0005789">
    <property type="term" value="C:endoplasmic reticulum membrane"/>
    <property type="evidence" value="ECO:0007669"/>
    <property type="project" value="UniProtKB-SubCell"/>
</dbReference>
<keyword evidence="15 22" id="KW-1133">Transmembrane helix</keyword>
<evidence type="ECO:0000256" key="18">
    <source>
        <dbReference type="ARBA" id="ARBA00023136"/>
    </source>
</evidence>
<keyword evidence="11" id="KW-0936">Ethylene signaling pathway</keyword>
<dbReference type="FunFam" id="1.10.287.130:FF:000004">
    <property type="entry name" value="Ethylene receptor 1"/>
    <property type="match status" value="1"/>
</dbReference>
<dbReference type="Gene3D" id="3.30.565.10">
    <property type="entry name" value="Histidine kinase-like ATPase, C-terminal domain"/>
    <property type="match status" value="1"/>
</dbReference>
<dbReference type="InterPro" id="IPR004358">
    <property type="entry name" value="Sig_transdc_His_kin-like_C"/>
</dbReference>
<evidence type="ECO:0000256" key="9">
    <source>
        <dbReference type="ARBA" id="ARBA00022723"/>
    </source>
</evidence>
<dbReference type="Gramene" id="Kaladp0003s0150.1.v1.1">
    <property type="protein sequence ID" value="Kaladp0003s0150.1.v1.1"/>
    <property type="gene ID" value="Kaladp0003s0150.v1.1"/>
</dbReference>
<evidence type="ECO:0000313" key="24">
    <source>
        <dbReference type="EnsemblPlants" id="Kaladp0003s0150.1.v1.1"/>
    </source>
</evidence>
<feature type="transmembrane region" description="Helical" evidence="22">
    <location>
        <begin position="87"/>
        <end position="110"/>
    </location>
</feature>
<comment type="catalytic activity">
    <reaction evidence="1">
        <text>ATP + protein L-histidine = ADP + protein N-phospho-L-histidine.</text>
        <dbReference type="EC" id="2.7.13.3"/>
    </reaction>
</comment>
<evidence type="ECO:0000256" key="17">
    <source>
        <dbReference type="ARBA" id="ARBA00023012"/>
    </source>
</evidence>
<dbReference type="EC" id="2.7.13.3" evidence="5"/>
<dbReference type="InterPro" id="IPR005467">
    <property type="entry name" value="His_kinase_dom"/>
</dbReference>
<comment type="cofactor">
    <cofactor evidence="2">
        <name>Cu cation</name>
        <dbReference type="ChEBI" id="CHEBI:23378"/>
    </cofactor>
</comment>
<dbReference type="PANTHER" id="PTHR24423">
    <property type="entry name" value="TWO-COMPONENT SENSOR HISTIDINE KINASE"/>
    <property type="match status" value="1"/>
</dbReference>
<keyword evidence="12" id="KW-0418">Kinase</keyword>
<dbReference type="InterPro" id="IPR058544">
    <property type="entry name" value="ETR1_N"/>
</dbReference>
<dbReference type="GO" id="GO:0038199">
    <property type="term" value="F:ethylene receptor activity"/>
    <property type="evidence" value="ECO:0007669"/>
    <property type="project" value="TreeGrafter"/>
</dbReference>
<evidence type="ECO:0000256" key="12">
    <source>
        <dbReference type="ARBA" id="ARBA00022777"/>
    </source>
</evidence>
<keyword evidence="25" id="KW-1185">Reference proteome</keyword>
<reference evidence="24" key="1">
    <citation type="submission" date="2021-01" db="UniProtKB">
        <authorList>
            <consortium name="EnsemblPlants"/>
        </authorList>
    </citation>
    <scope>IDENTIFICATION</scope>
</reference>
<evidence type="ECO:0000256" key="14">
    <source>
        <dbReference type="ARBA" id="ARBA00022840"/>
    </source>
</evidence>
<dbReference type="GO" id="GO:0051740">
    <property type="term" value="F:ethylene binding"/>
    <property type="evidence" value="ECO:0007669"/>
    <property type="project" value="TreeGrafter"/>
</dbReference>
<proteinExistence type="inferred from homology"/>
<comment type="similarity">
    <text evidence="4">Belongs to the ethylene receptor family.</text>
</comment>
<dbReference type="Pfam" id="PF01590">
    <property type="entry name" value="GAF"/>
    <property type="match status" value="1"/>
</dbReference>
<keyword evidence="18 22" id="KW-0472">Membrane</keyword>
<dbReference type="PROSITE" id="PS50109">
    <property type="entry name" value="HIS_KIN"/>
    <property type="match status" value="1"/>
</dbReference>
<dbReference type="Gene3D" id="1.10.287.130">
    <property type="match status" value="1"/>
</dbReference>
<dbReference type="FunFam" id="3.30.450.40:FF:000026">
    <property type="entry name" value="Ethylene response sensor"/>
    <property type="match status" value="1"/>
</dbReference>
<dbReference type="FunFam" id="3.30.565.10:FF:000030">
    <property type="entry name" value="Ethylene receptor 1"/>
    <property type="match status" value="1"/>
</dbReference>
<keyword evidence="10" id="KW-0547">Nucleotide-binding</keyword>
<evidence type="ECO:0000256" key="22">
    <source>
        <dbReference type="SAM" id="Phobius"/>
    </source>
</evidence>
<feature type="transmembrane region" description="Helical" evidence="22">
    <location>
        <begin position="54"/>
        <end position="75"/>
    </location>
</feature>
<dbReference type="Pfam" id="PF00512">
    <property type="entry name" value="HisKA"/>
    <property type="match status" value="1"/>
</dbReference>